<comment type="catalytic activity">
    <reaction evidence="5">
        <text>alpha-D-glucose = beta-D-glucose</text>
        <dbReference type="Rhea" id="RHEA:10264"/>
        <dbReference type="ChEBI" id="CHEBI:15903"/>
        <dbReference type="ChEBI" id="CHEBI:17925"/>
        <dbReference type="EC" id="5.1.3.3"/>
    </reaction>
</comment>
<gene>
    <name evidence="9" type="ORF">LKD31_12880</name>
</gene>
<evidence type="ECO:0000256" key="2">
    <source>
        <dbReference type="ARBA" id="ARBA00006206"/>
    </source>
</evidence>
<comment type="caution">
    <text evidence="9">The sequence shown here is derived from an EMBL/GenBank/DDBJ whole genome shotgun (WGS) entry which is preliminary data.</text>
</comment>
<organism evidence="9 10">
    <name type="scientific">Hominenteromicrobium mulieris</name>
    <dbReference type="NCBI Taxonomy" id="2885357"/>
    <lineage>
        <taxon>Bacteria</taxon>
        <taxon>Bacillati</taxon>
        <taxon>Bacillota</taxon>
        <taxon>Clostridia</taxon>
        <taxon>Eubacteriales</taxon>
        <taxon>Oscillospiraceae</taxon>
        <taxon>Hominenteromicrobium</taxon>
    </lineage>
</organism>
<dbReference type="PANTHER" id="PTHR10091:SF0">
    <property type="entry name" value="GALACTOSE MUTAROTASE"/>
    <property type="match status" value="1"/>
</dbReference>
<evidence type="ECO:0000256" key="8">
    <source>
        <dbReference type="PIRSR" id="PIRSR005096-3"/>
    </source>
</evidence>
<evidence type="ECO:0000313" key="10">
    <source>
        <dbReference type="Proteomes" id="UP001199424"/>
    </source>
</evidence>
<name>A0AAE3ANK0_9FIRM</name>
<comment type="similarity">
    <text evidence="2 5">Belongs to the aldose epimerase family.</text>
</comment>
<evidence type="ECO:0000313" key="9">
    <source>
        <dbReference type="EMBL" id="MCC2137888.1"/>
    </source>
</evidence>
<keyword evidence="10" id="KW-1185">Reference proteome</keyword>
<comment type="pathway">
    <text evidence="1 5">Carbohydrate metabolism; hexose metabolism.</text>
</comment>
<feature type="binding site" evidence="7">
    <location>
        <position position="251"/>
    </location>
    <ligand>
        <name>beta-D-galactose</name>
        <dbReference type="ChEBI" id="CHEBI:27667"/>
    </ligand>
</feature>
<dbReference type="GO" id="GO:0004034">
    <property type="term" value="F:aldose 1-epimerase activity"/>
    <property type="evidence" value="ECO:0007669"/>
    <property type="project" value="UniProtKB-EC"/>
</dbReference>
<proteinExistence type="inferred from homology"/>
<sequence length="348" mass="37883">MSLTKSVFGTFPCGKTADAYTLKNASGVTLVLTNYGCRILQLLTPDKSGKLGDVVLGHATLEEYLGSDFQGTFVGRYANRIGGATLTIDGVTYALDQNDGANTLHGGTKGYHQVLFDVKESNDGDEPSVTFTHVSPDGDENYPGTLTVEVQYSLTADNAVEITYRGKTDRKTVFNPTNHSFFNLKADGSKDVLSTLVTIHASEVTAVTDDLIPTGELLPVKGTPLDFTAAKPLGQDMFADDHLIQLCGGFDHNFCVDGEGMREIAVAYEPETGREMTVYSDMPGVQLYTFNGTSGLKNKDGSDMISHGALCLETQFYPDSVHHENFPFRYVTPEKPFESKTIYKFTVK</sequence>
<dbReference type="Pfam" id="PF01263">
    <property type="entry name" value="Aldose_epim"/>
    <property type="match status" value="1"/>
</dbReference>
<dbReference type="SUPFAM" id="SSF74650">
    <property type="entry name" value="Galactose mutarotase-like"/>
    <property type="match status" value="1"/>
</dbReference>
<dbReference type="InterPro" id="IPR015443">
    <property type="entry name" value="Aldose_1-epimerase"/>
</dbReference>
<dbReference type="EC" id="5.1.3.3" evidence="5"/>
<dbReference type="RefSeq" id="WP_308450028.1">
    <property type="nucleotide sequence ID" value="NZ_JAJEQC010000019.1"/>
</dbReference>
<protein>
    <recommendedName>
        <fullName evidence="5">Aldose 1-epimerase</fullName>
        <ecNumber evidence="5">5.1.3.3</ecNumber>
    </recommendedName>
</protein>
<evidence type="ECO:0000256" key="4">
    <source>
        <dbReference type="ARBA" id="ARBA00023277"/>
    </source>
</evidence>
<feature type="active site" description="Proton donor" evidence="6">
    <location>
        <position position="179"/>
    </location>
</feature>
<dbReference type="GO" id="GO:0033499">
    <property type="term" value="P:galactose catabolic process via UDP-galactose, Leloir pathway"/>
    <property type="evidence" value="ECO:0007669"/>
    <property type="project" value="TreeGrafter"/>
</dbReference>
<dbReference type="InterPro" id="IPR014718">
    <property type="entry name" value="GH-type_carb-bd"/>
</dbReference>
<dbReference type="Gene3D" id="2.70.98.10">
    <property type="match status" value="1"/>
</dbReference>
<dbReference type="PIRSF" id="PIRSF005096">
    <property type="entry name" value="GALM"/>
    <property type="match status" value="1"/>
</dbReference>
<evidence type="ECO:0000256" key="3">
    <source>
        <dbReference type="ARBA" id="ARBA00023235"/>
    </source>
</evidence>
<keyword evidence="4 5" id="KW-0119">Carbohydrate metabolism</keyword>
<dbReference type="NCBIfam" id="NF008277">
    <property type="entry name" value="PRK11055.1"/>
    <property type="match status" value="1"/>
</dbReference>
<keyword evidence="3 5" id="KW-0413">Isomerase</keyword>
<dbReference type="CDD" id="cd09019">
    <property type="entry name" value="galactose_mutarotase_like"/>
    <property type="match status" value="1"/>
</dbReference>
<dbReference type="GO" id="GO:0030246">
    <property type="term" value="F:carbohydrate binding"/>
    <property type="evidence" value="ECO:0007669"/>
    <property type="project" value="InterPro"/>
</dbReference>
<dbReference type="PANTHER" id="PTHR10091">
    <property type="entry name" value="ALDOSE-1-EPIMERASE"/>
    <property type="match status" value="1"/>
</dbReference>
<evidence type="ECO:0000256" key="7">
    <source>
        <dbReference type="PIRSR" id="PIRSR005096-2"/>
    </source>
</evidence>
<dbReference type="InterPro" id="IPR047215">
    <property type="entry name" value="Galactose_mutarotase-like"/>
</dbReference>
<dbReference type="GO" id="GO:0006006">
    <property type="term" value="P:glucose metabolic process"/>
    <property type="evidence" value="ECO:0007669"/>
    <property type="project" value="TreeGrafter"/>
</dbReference>
<dbReference type="EMBL" id="JAJEQC010000019">
    <property type="protein sequence ID" value="MCC2137888.1"/>
    <property type="molecule type" value="Genomic_DNA"/>
</dbReference>
<feature type="binding site" evidence="8">
    <location>
        <begin position="79"/>
        <end position="80"/>
    </location>
    <ligand>
        <name>beta-D-galactose</name>
        <dbReference type="ChEBI" id="CHEBI:27667"/>
    </ligand>
</feature>
<evidence type="ECO:0000256" key="1">
    <source>
        <dbReference type="ARBA" id="ARBA00005028"/>
    </source>
</evidence>
<dbReference type="AlphaFoldDB" id="A0AAE3ANK0"/>
<accession>A0AAE3ANK0</accession>
<dbReference type="Proteomes" id="UP001199424">
    <property type="component" value="Unassembled WGS sequence"/>
</dbReference>
<dbReference type="InterPro" id="IPR008183">
    <property type="entry name" value="Aldose_1/G6P_1-epimerase"/>
</dbReference>
<evidence type="ECO:0000256" key="6">
    <source>
        <dbReference type="PIRSR" id="PIRSR005096-1"/>
    </source>
</evidence>
<dbReference type="InterPro" id="IPR011013">
    <property type="entry name" value="Gal_mutarotase_sf_dom"/>
</dbReference>
<reference evidence="9" key="1">
    <citation type="submission" date="2021-10" db="EMBL/GenBank/DDBJ databases">
        <title>Anaerobic single-cell dispensing facilitates the cultivation of human gut bacteria.</title>
        <authorList>
            <person name="Afrizal A."/>
        </authorList>
    </citation>
    <scope>NUCLEOTIDE SEQUENCE</scope>
    <source>
        <strain evidence="9">CLA-AA-H250</strain>
    </source>
</reference>
<evidence type="ECO:0000256" key="5">
    <source>
        <dbReference type="PIRNR" id="PIRNR005096"/>
    </source>
</evidence>
<feature type="active site" description="Proton acceptor" evidence="6">
    <location>
        <position position="313"/>
    </location>
</feature>